<evidence type="ECO:0000256" key="1">
    <source>
        <dbReference type="SAM" id="MobiDB-lite"/>
    </source>
</evidence>
<proteinExistence type="predicted"/>
<dbReference type="AlphaFoldDB" id="A0AAV4Y5I8"/>
<evidence type="ECO:0000313" key="3">
    <source>
        <dbReference type="Proteomes" id="UP001054945"/>
    </source>
</evidence>
<evidence type="ECO:0000313" key="2">
    <source>
        <dbReference type="EMBL" id="GIZ01480.1"/>
    </source>
</evidence>
<keyword evidence="3" id="KW-1185">Reference proteome</keyword>
<feature type="compositionally biased region" description="Polar residues" evidence="1">
    <location>
        <begin position="23"/>
        <end position="36"/>
    </location>
</feature>
<reference evidence="2 3" key="1">
    <citation type="submission" date="2021-06" db="EMBL/GenBank/DDBJ databases">
        <title>Caerostris extrusa draft genome.</title>
        <authorList>
            <person name="Kono N."/>
            <person name="Arakawa K."/>
        </authorList>
    </citation>
    <scope>NUCLEOTIDE SEQUENCE [LARGE SCALE GENOMIC DNA]</scope>
</reference>
<comment type="caution">
    <text evidence="2">The sequence shown here is derived from an EMBL/GenBank/DDBJ whole genome shotgun (WGS) entry which is preliminary data.</text>
</comment>
<feature type="region of interest" description="Disordered" evidence="1">
    <location>
        <begin position="1"/>
        <end position="43"/>
    </location>
</feature>
<gene>
    <name evidence="2" type="ORF">CEXT_568911</name>
</gene>
<accession>A0AAV4Y5I8</accession>
<name>A0AAV4Y5I8_CAEEX</name>
<dbReference type="Proteomes" id="UP001054945">
    <property type="component" value="Unassembled WGS sequence"/>
</dbReference>
<sequence length="68" mass="8017">MILTQHQLRRVHPPSPPPRAQYRSAQCHSDTLNARQTRGPPGLLFHANIPEQTNEEQKEKWRYVFQTQ</sequence>
<dbReference type="EMBL" id="BPLR01001310">
    <property type="protein sequence ID" value="GIZ01480.1"/>
    <property type="molecule type" value="Genomic_DNA"/>
</dbReference>
<protein>
    <submittedName>
        <fullName evidence="2">Uncharacterized protein</fullName>
    </submittedName>
</protein>
<organism evidence="2 3">
    <name type="scientific">Caerostris extrusa</name>
    <name type="common">Bark spider</name>
    <name type="synonym">Caerostris bankana</name>
    <dbReference type="NCBI Taxonomy" id="172846"/>
    <lineage>
        <taxon>Eukaryota</taxon>
        <taxon>Metazoa</taxon>
        <taxon>Ecdysozoa</taxon>
        <taxon>Arthropoda</taxon>
        <taxon>Chelicerata</taxon>
        <taxon>Arachnida</taxon>
        <taxon>Araneae</taxon>
        <taxon>Araneomorphae</taxon>
        <taxon>Entelegynae</taxon>
        <taxon>Araneoidea</taxon>
        <taxon>Araneidae</taxon>
        <taxon>Caerostris</taxon>
    </lineage>
</organism>